<dbReference type="AlphaFoldDB" id="A0A9W6YZV6"/>
<evidence type="ECO:0000313" key="2">
    <source>
        <dbReference type="EMBL" id="GMG36664.1"/>
    </source>
</evidence>
<evidence type="ECO:0000313" key="3">
    <source>
        <dbReference type="Proteomes" id="UP001165063"/>
    </source>
</evidence>
<dbReference type="EMBL" id="BSXU01002342">
    <property type="protein sequence ID" value="GMG36664.1"/>
    <property type="molecule type" value="Genomic_DNA"/>
</dbReference>
<proteinExistence type="predicted"/>
<feature type="region of interest" description="Disordered" evidence="1">
    <location>
        <begin position="54"/>
        <end position="74"/>
    </location>
</feature>
<reference evidence="2" key="1">
    <citation type="submission" date="2023-04" db="EMBL/GenBank/DDBJ databases">
        <title>Ambrosiozyma monospora NBRC 1965.</title>
        <authorList>
            <person name="Ichikawa N."/>
            <person name="Sato H."/>
            <person name="Tonouchi N."/>
        </authorList>
    </citation>
    <scope>NUCLEOTIDE SEQUENCE</scope>
    <source>
        <strain evidence="2">NBRC 1965</strain>
    </source>
</reference>
<dbReference type="Proteomes" id="UP001165063">
    <property type="component" value="Unassembled WGS sequence"/>
</dbReference>
<organism evidence="2 3">
    <name type="scientific">Ambrosiozyma monospora</name>
    <name type="common">Yeast</name>
    <name type="synonym">Endomycopsis monosporus</name>
    <dbReference type="NCBI Taxonomy" id="43982"/>
    <lineage>
        <taxon>Eukaryota</taxon>
        <taxon>Fungi</taxon>
        <taxon>Dikarya</taxon>
        <taxon>Ascomycota</taxon>
        <taxon>Saccharomycotina</taxon>
        <taxon>Pichiomycetes</taxon>
        <taxon>Pichiales</taxon>
        <taxon>Pichiaceae</taxon>
        <taxon>Ambrosiozyma</taxon>
    </lineage>
</organism>
<accession>A0A9W6YZV6</accession>
<protein>
    <submittedName>
        <fullName evidence="2">Unnamed protein product</fullName>
    </submittedName>
</protein>
<comment type="caution">
    <text evidence="2">The sequence shown here is derived from an EMBL/GenBank/DDBJ whole genome shotgun (WGS) entry which is preliminary data.</text>
</comment>
<keyword evidence="3" id="KW-1185">Reference proteome</keyword>
<name>A0A9W6YZV6_AMBMO</name>
<gene>
    <name evidence="2" type="ORF">Amon01_000470700</name>
</gene>
<evidence type="ECO:0000256" key="1">
    <source>
        <dbReference type="SAM" id="MobiDB-lite"/>
    </source>
</evidence>
<sequence length="114" mass="13122">MINNRLEKLRELRTADEIEDGEEDFAFHASKSDSQWMNDIGSMSKIELKKVVEKEQKSTPSVSPTLAKSLTDKQKSDHLTAAFQTLVRIAYESKEQIKDFQKTEDEELNKKSTK</sequence>
<feature type="compositionally biased region" description="Polar residues" evidence="1">
    <location>
        <begin position="58"/>
        <end position="68"/>
    </location>
</feature>